<proteinExistence type="predicted"/>
<reference evidence="1" key="1">
    <citation type="journal article" date="2014" name="Front. Microbiol.">
        <title>High frequency of phylogenetically diverse reductive dehalogenase-homologous genes in deep subseafloor sedimentary metagenomes.</title>
        <authorList>
            <person name="Kawai M."/>
            <person name="Futagami T."/>
            <person name="Toyoda A."/>
            <person name="Takaki Y."/>
            <person name="Nishi S."/>
            <person name="Hori S."/>
            <person name="Arai W."/>
            <person name="Tsubouchi T."/>
            <person name="Morono Y."/>
            <person name="Uchiyama I."/>
            <person name="Ito T."/>
            <person name="Fujiyama A."/>
            <person name="Inagaki F."/>
            <person name="Takami H."/>
        </authorList>
    </citation>
    <scope>NUCLEOTIDE SEQUENCE</scope>
    <source>
        <strain evidence="1">Expedition CK06-06</strain>
    </source>
</reference>
<name>X1A5V5_9ZZZZ</name>
<comment type="caution">
    <text evidence="1">The sequence shown here is derived from an EMBL/GenBank/DDBJ whole genome shotgun (WGS) entry which is preliminary data.</text>
</comment>
<dbReference type="InterPro" id="IPR002347">
    <property type="entry name" value="SDR_fam"/>
</dbReference>
<gene>
    <name evidence="1" type="ORF">S01H4_13519</name>
</gene>
<accession>X1A5V5</accession>
<dbReference type="Gene3D" id="3.40.50.720">
    <property type="entry name" value="NAD(P)-binding Rossmann-like Domain"/>
    <property type="match status" value="1"/>
</dbReference>
<dbReference type="EMBL" id="BART01005953">
    <property type="protein sequence ID" value="GAG55586.1"/>
    <property type="molecule type" value="Genomic_DNA"/>
</dbReference>
<dbReference type="InterPro" id="IPR036291">
    <property type="entry name" value="NAD(P)-bd_dom_sf"/>
</dbReference>
<evidence type="ECO:0000313" key="1">
    <source>
        <dbReference type="EMBL" id="GAG55586.1"/>
    </source>
</evidence>
<dbReference type="SUPFAM" id="SSF51735">
    <property type="entry name" value="NAD(P)-binding Rossmann-fold domains"/>
    <property type="match status" value="1"/>
</dbReference>
<sequence length="59" mass="6562">MIRRKNVLDLEEKDWDLIVDVNLKAIYLLSRHVIPIMIKGKGGSIINNGSGWGIKGGIC</sequence>
<dbReference type="AlphaFoldDB" id="X1A5V5"/>
<dbReference type="Pfam" id="PF00106">
    <property type="entry name" value="adh_short"/>
    <property type="match status" value="1"/>
</dbReference>
<protein>
    <submittedName>
        <fullName evidence="1">Uncharacterized protein</fullName>
    </submittedName>
</protein>
<organism evidence="1">
    <name type="scientific">marine sediment metagenome</name>
    <dbReference type="NCBI Taxonomy" id="412755"/>
    <lineage>
        <taxon>unclassified sequences</taxon>
        <taxon>metagenomes</taxon>
        <taxon>ecological metagenomes</taxon>
    </lineage>
</organism>